<sequence length="158" mass="17773">MTFEWTSMQDPLIFNDSLVYISIEGEKCRAAGREIGSNCKNESDGKHLEIMVNDVTNGKALVIGSGQIFISFAPFIPKCEFEQPKEDYVDFETSFPFSRFVSGEKEIELNFAVGGANYDGEVWLFQNGVEIGAWKGVQMTQSSLSKFTEIFIISLTFY</sequence>
<accession>A0A564YVV8</accession>
<dbReference type="AlphaFoldDB" id="A0A564YVV8"/>
<gene>
    <name evidence="2" type="ORF">WMSIL1_LOCUS10030</name>
</gene>
<proteinExistence type="predicted"/>
<evidence type="ECO:0000259" key="1">
    <source>
        <dbReference type="Pfam" id="PF18997"/>
    </source>
</evidence>
<name>A0A564YVV8_HYMDI</name>
<feature type="domain" description="DUF5727" evidence="1">
    <location>
        <begin position="21"/>
        <end position="141"/>
    </location>
</feature>
<evidence type="ECO:0000313" key="3">
    <source>
        <dbReference type="Proteomes" id="UP000321570"/>
    </source>
</evidence>
<organism evidence="2 3">
    <name type="scientific">Hymenolepis diminuta</name>
    <name type="common">Rat tapeworm</name>
    <dbReference type="NCBI Taxonomy" id="6216"/>
    <lineage>
        <taxon>Eukaryota</taxon>
        <taxon>Metazoa</taxon>
        <taxon>Spiralia</taxon>
        <taxon>Lophotrochozoa</taxon>
        <taxon>Platyhelminthes</taxon>
        <taxon>Cestoda</taxon>
        <taxon>Eucestoda</taxon>
        <taxon>Cyclophyllidea</taxon>
        <taxon>Hymenolepididae</taxon>
        <taxon>Hymenolepis</taxon>
    </lineage>
</organism>
<reference evidence="2 3" key="1">
    <citation type="submission" date="2019-07" db="EMBL/GenBank/DDBJ databases">
        <authorList>
            <person name="Jastrzebski P J."/>
            <person name="Paukszto L."/>
            <person name="Jastrzebski P J."/>
        </authorList>
    </citation>
    <scope>NUCLEOTIDE SEQUENCE [LARGE SCALE GENOMIC DNA]</scope>
    <source>
        <strain evidence="2 3">WMS-il1</strain>
    </source>
</reference>
<protein>
    <recommendedName>
        <fullName evidence="1">DUF5727 domain-containing protein</fullName>
    </recommendedName>
</protein>
<dbReference type="EMBL" id="CABIJS010000437">
    <property type="protein sequence ID" value="VUZ51300.1"/>
    <property type="molecule type" value="Genomic_DNA"/>
</dbReference>
<dbReference type="Proteomes" id="UP000321570">
    <property type="component" value="Unassembled WGS sequence"/>
</dbReference>
<evidence type="ECO:0000313" key="2">
    <source>
        <dbReference type="EMBL" id="VUZ51300.1"/>
    </source>
</evidence>
<dbReference type="InterPro" id="IPR043785">
    <property type="entry name" value="DUF5727"/>
</dbReference>
<keyword evidence="3" id="KW-1185">Reference proteome</keyword>
<dbReference type="Pfam" id="PF18997">
    <property type="entry name" value="DUF5727"/>
    <property type="match status" value="1"/>
</dbReference>